<dbReference type="EC" id="2.7.11.1" evidence="1"/>
<dbReference type="SUPFAM" id="SSF48371">
    <property type="entry name" value="ARM repeat"/>
    <property type="match status" value="1"/>
</dbReference>
<dbReference type="InterPro" id="IPR001680">
    <property type="entry name" value="WD40_rpt"/>
</dbReference>
<keyword evidence="6 11" id="KW-0418">Kinase</keyword>
<evidence type="ECO:0000256" key="9">
    <source>
        <dbReference type="SAM" id="MobiDB-lite"/>
    </source>
</evidence>
<dbReference type="PANTHER" id="PTHR17583">
    <property type="entry name" value="PHOSPHOINOSITIDE 3-KINASE REGULATORY SUBUNIT 4"/>
    <property type="match status" value="1"/>
</dbReference>
<dbReference type="Pfam" id="PF00069">
    <property type="entry name" value="Pkinase"/>
    <property type="match status" value="1"/>
</dbReference>
<organism evidence="11 12">
    <name type="scientific">Novymonas esmeraldas</name>
    <dbReference type="NCBI Taxonomy" id="1808958"/>
    <lineage>
        <taxon>Eukaryota</taxon>
        <taxon>Discoba</taxon>
        <taxon>Euglenozoa</taxon>
        <taxon>Kinetoplastea</taxon>
        <taxon>Metakinetoplastina</taxon>
        <taxon>Trypanosomatida</taxon>
        <taxon>Trypanosomatidae</taxon>
        <taxon>Novymonas</taxon>
    </lineage>
</organism>
<evidence type="ECO:0000259" key="10">
    <source>
        <dbReference type="PROSITE" id="PS50011"/>
    </source>
</evidence>
<dbReference type="GO" id="GO:0071561">
    <property type="term" value="C:nucleus-vacuole junction"/>
    <property type="evidence" value="ECO:0007669"/>
    <property type="project" value="TreeGrafter"/>
</dbReference>
<keyword evidence="7" id="KW-0067">ATP-binding</keyword>
<keyword evidence="3" id="KW-0808">Transferase</keyword>
<dbReference type="GO" id="GO:0045324">
    <property type="term" value="P:late endosome to vacuole transport"/>
    <property type="evidence" value="ECO:0007669"/>
    <property type="project" value="InterPro"/>
</dbReference>
<feature type="compositionally biased region" description="Basic and acidic residues" evidence="9">
    <location>
        <begin position="911"/>
        <end position="920"/>
    </location>
</feature>
<evidence type="ECO:0000313" key="11">
    <source>
        <dbReference type="EMBL" id="KAK7194773.1"/>
    </source>
</evidence>
<feature type="repeat" description="WD" evidence="8">
    <location>
        <begin position="1496"/>
        <end position="1539"/>
    </location>
</feature>
<feature type="compositionally biased region" description="Low complexity" evidence="9">
    <location>
        <begin position="1470"/>
        <end position="1483"/>
    </location>
</feature>
<dbReference type="Gene3D" id="2.130.10.10">
    <property type="entry name" value="YVTN repeat-like/Quinoprotein amine dehydrogenase"/>
    <property type="match status" value="2"/>
</dbReference>
<accession>A0AAW0EKU4</accession>
<dbReference type="FunFam" id="1.10.510.10:FF:001155">
    <property type="entry name" value="Protein kinase, putative"/>
    <property type="match status" value="1"/>
</dbReference>
<evidence type="ECO:0000256" key="8">
    <source>
        <dbReference type="PROSITE-ProRule" id="PRU00221"/>
    </source>
</evidence>
<dbReference type="PROSITE" id="PS50011">
    <property type="entry name" value="PROTEIN_KINASE_DOM"/>
    <property type="match status" value="1"/>
</dbReference>
<feature type="region of interest" description="Disordered" evidence="9">
    <location>
        <begin position="1456"/>
        <end position="1483"/>
    </location>
</feature>
<feature type="compositionally biased region" description="Low complexity" evidence="9">
    <location>
        <begin position="966"/>
        <end position="994"/>
    </location>
</feature>
<feature type="repeat" description="WD" evidence="8">
    <location>
        <begin position="1960"/>
        <end position="1979"/>
    </location>
</feature>
<dbReference type="GO" id="GO:0034272">
    <property type="term" value="C:phosphatidylinositol 3-kinase complex, class III, type II"/>
    <property type="evidence" value="ECO:0007669"/>
    <property type="project" value="TreeGrafter"/>
</dbReference>
<dbReference type="PROSITE" id="PS00108">
    <property type="entry name" value="PROTEIN_KINASE_ST"/>
    <property type="match status" value="1"/>
</dbReference>
<feature type="compositionally biased region" description="Low complexity" evidence="9">
    <location>
        <begin position="882"/>
        <end position="893"/>
    </location>
</feature>
<evidence type="ECO:0000256" key="1">
    <source>
        <dbReference type="ARBA" id="ARBA00012513"/>
    </source>
</evidence>
<dbReference type="InterPro" id="IPR055231">
    <property type="entry name" value="2AA_helical"/>
</dbReference>
<dbReference type="Pfam" id="PF22956">
    <property type="entry name" value="VPS15-like_hel"/>
    <property type="match status" value="1"/>
</dbReference>
<feature type="domain" description="Protein kinase" evidence="10">
    <location>
        <begin position="337"/>
        <end position="634"/>
    </location>
</feature>
<dbReference type="InterPro" id="IPR036322">
    <property type="entry name" value="WD40_repeat_dom_sf"/>
</dbReference>
<evidence type="ECO:0000256" key="4">
    <source>
        <dbReference type="ARBA" id="ARBA00022737"/>
    </source>
</evidence>
<keyword evidence="5" id="KW-0547">Nucleotide-binding</keyword>
<feature type="region of interest" description="Disordered" evidence="9">
    <location>
        <begin position="679"/>
        <end position="715"/>
    </location>
</feature>
<evidence type="ECO:0000313" key="12">
    <source>
        <dbReference type="Proteomes" id="UP001430356"/>
    </source>
</evidence>
<keyword evidence="2 8" id="KW-0853">WD repeat</keyword>
<comment type="caution">
    <text evidence="11">The sequence shown here is derived from an EMBL/GenBank/DDBJ whole genome shotgun (WGS) entry which is preliminary data.</text>
</comment>
<evidence type="ECO:0000256" key="5">
    <source>
        <dbReference type="ARBA" id="ARBA00022741"/>
    </source>
</evidence>
<dbReference type="PROSITE" id="PS50082">
    <property type="entry name" value="WD_REPEATS_2"/>
    <property type="match status" value="2"/>
</dbReference>
<dbReference type="PANTHER" id="PTHR17583:SF0">
    <property type="entry name" value="PHOSPHOINOSITIDE 3-KINASE REGULATORY SUBUNIT 4"/>
    <property type="match status" value="1"/>
</dbReference>
<name>A0AAW0EKU4_9TRYP</name>
<dbReference type="SMART" id="SM00220">
    <property type="entry name" value="S_TKc"/>
    <property type="match status" value="1"/>
</dbReference>
<dbReference type="InterPro" id="IPR011009">
    <property type="entry name" value="Kinase-like_dom_sf"/>
</dbReference>
<dbReference type="InterPro" id="IPR000719">
    <property type="entry name" value="Prot_kinase_dom"/>
</dbReference>
<feature type="compositionally biased region" description="Acidic residues" evidence="9">
    <location>
        <begin position="927"/>
        <end position="936"/>
    </location>
</feature>
<dbReference type="GO" id="GO:0006623">
    <property type="term" value="P:protein targeting to vacuole"/>
    <property type="evidence" value="ECO:0007669"/>
    <property type="project" value="TreeGrafter"/>
</dbReference>
<dbReference type="SUPFAM" id="SSF56112">
    <property type="entry name" value="Protein kinase-like (PK-like)"/>
    <property type="match status" value="1"/>
</dbReference>
<dbReference type="InterPro" id="IPR016024">
    <property type="entry name" value="ARM-type_fold"/>
</dbReference>
<keyword evidence="12" id="KW-1185">Reference proteome</keyword>
<dbReference type="GO" id="GO:0004674">
    <property type="term" value="F:protein serine/threonine kinase activity"/>
    <property type="evidence" value="ECO:0007669"/>
    <property type="project" value="InterPro"/>
</dbReference>
<protein>
    <recommendedName>
        <fullName evidence="1">non-specific serine/threonine protein kinase</fullName>
        <ecNumber evidence="1">2.7.11.1</ecNumber>
    </recommendedName>
</protein>
<evidence type="ECO:0000256" key="3">
    <source>
        <dbReference type="ARBA" id="ARBA00022679"/>
    </source>
</evidence>
<dbReference type="GO" id="GO:0034271">
    <property type="term" value="C:phosphatidylinositol 3-kinase complex, class III, type I"/>
    <property type="evidence" value="ECO:0007669"/>
    <property type="project" value="TreeGrafter"/>
</dbReference>
<feature type="compositionally biased region" description="Low complexity" evidence="9">
    <location>
        <begin position="705"/>
        <end position="715"/>
    </location>
</feature>
<feature type="region of interest" description="Disordered" evidence="9">
    <location>
        <begin position="1291"/>
        <end position="1312"/>
    </location>
</feature>
<dbReference type="Proteomes" id="UP001430356">
    <property type="component" value="Unassembled WGS sequence"/>
</dbReference>
<dbReference type="SUPFAM" id="SSF50978">
    <property type="entry name" value="WD40 repeat-like"/>
    <property type="match status" value="1"/>
</dbReference>
<dbReference type="SMART" id="SM00320">
    <property type="entry name" value="WD40"/>
    <property type="match status" value="4"/>
</dbReference>
<evidence type="ECO:0000256" key="6">
    <source>
        <dbReference type="ARBA" id="ARBA00022777"/>
    </source>
</evidence>
<dbReference type="InterPro" id="IPR015943">
    <property type="entry name" value="WD40/YVTN_repeat-like_dom_sf"/>
</dbReference>
<feature type="region of interest" description="Disordered" evidence="9">
    <location>
        <begin position="230"/>
        <end position="261"/>
    </location>
</feature>
<reference evidence="11 12" key="1">
    <citation type="journal article" date="2021" name="MBio">
        <title>A New Model Trypanosomatid, Novymonas esmeraldas: Genomic Perception of Its 'Candidatus Pandoraea novymonadis' Endosymbiont.</title>
        <authorList>
            <person name="Zakharova A."/>
            <person name="Saura A."/>
            <person name="Butenko A."/>
            <person name="Podesvova L."/>
            <person name="Warmusova S."/>
            <person name="Kostygov A.Y."/>
            <person name="Nenarokova A."/>
            <person name="Lukes J."/>
            <person name="Opperdoes F.R."/>
            <person name="Yurchenko V."/>
        </authorList>
    </citation>
    <scope>NUCLEOTIDE SEQUENCE [LARGE SCALE GENOMIC DNA]</scope>
    <source>
        <strain evidence="11 12">E262AT.01</strain>
    </source>
</reference>
<feature type="compositionally biased region" description="Pro residues" evidence="9">
    <location>
        <begin position="1291"/>
        <end position="1302"/>
    </location>
</feature>
<feature type="region of interest" description="Disordered" evidence="9">
    <location>
        <begin position="122"/>
        <end position="141"/>
    </location>
</feature>
<proteinExistence type="predicted"/>
<evidence type="ECO:0000256" key="7">
    <source>
        <dbReference type="ARBA" id="ARBA00022840"/>
    </source>
</evidence>
<dbReference type="EMBL" id="JAECZO010000042">
    <property type="protein sequence ID" value="KAK7194773.1"/>
    <property type="molecule type" value="Genomic_DNA"/>
</dbReference>
<dbReference type="InterPro" id="IPR008271">
    <property type="entry name" value="Ser/Thr_kinase_AS"/>
</dbReference>
<keyword evidence="4" id="KW-0677">Repeat</keyword>
<evidence type="ECO:0000256" key="2">
    <source>
        <dbReference type="ARBA" id="ARBA00022574"/>
    </source>
</evidence>
<dbReference type="GO" id="GO:0005524">
    <property type="term" value="F:ATP binding"/>
    <property type="evidence" value="ECO:0007669"/>
    <property type="project" value="InterPro"/>
</dbReference>
<sequence>MGNQLAATAAVDLANISDDLELIAPLGAEGRNYFASFHCLQYTILASTAGPATSGLTASPLYSSGFATVATDNSSSGSSATAAAAAASAARAEYQQNSLFHAPSTGSLGGGVASAGPSSPTIATAVPRPLGAAGRGRGRGRGGGAAAAAAAANTFHEVREAELEASAAASTPQLPARERAAWHRARWRQRLPVAHRPWRAVPSSLQPELDTCRAGDAAAEAAMDGWCRDTSAASSAHGGRHGAGVRLSPPPPAQTSSHHAGGAAAAYFPNIDSVVAGVSGEWRSNYGHYVQLLLRSGAGVGLTSASAAAVYGGLCVAAPPPVSIGAVLSSSPPSVPLPQRRYRVDDVVAKVFVRTPEDPGQAYFLKYVHRMMDGAGEQLRAVDSTLPRTAPRTCVWYSLLCEGDGFCVLQRPYIAFSLRERLATRPAWTPQEKLFIAYQLLEAVAHLHETYAITHGDIKPNNVMVQSTGVVVLCDMAPFKPHRMPLDSPLLFDYYYDTDESRACYVAPEKFSEQPLPTPPLESKTRGSATYNVHNVNLDGHTASMDVFSTACVLLFLFKEEDPLSLSAVLSLRQLPTAEAREAALLPVLRDANVPPALQTLLLPMLCAAAAEERPSAREVLRRGLELRIFPAYFSYLYDTVWPRLLTTAPDARLLLLHNQLETILEQCETIGAGSGDSRVHGSTPCDTGQGGAALGGPDTTTRDGSGAPPAAAAPSASRAGAVRLLLPLLLQTLHSNHTSDEATYRGLLCLRSFATTSCDFACLVDMVLPHVLIYVNNDAHAYGPATRVLALRLLCAIAERIARHLTRRGPPRDPAEAAEAAAPEEQWALLEHLVLPCLYDVLRQSGQESTAVLVEVASRLPRLLLLARYITEHRQLLYGAGTAPAPAASPAGQRRHRGGRRREQQQQQQRQEDPLHEAPLRSGAGGEEEEEGEDDGGVRCTPLPRSGSGAACNGATEGGGRTARGRSSSSSSSSNDRISSSSDGHGGSDAVSSVDEEDDVAGVRYDASGAGTQQYLSQLRCLLINGWAMLQMLYSHPCAAVVVAVLAQSASAVAAFLGEERVMADLIPLLTTALVGPPRVLRLLYPQAVLLHALLQRPPMKTLRLFVEEGLRSKDDACLTATLDSLALVVRCGRLPLEETMLLVHQSLPLVVESRLWLREAACGVVEAAAQSCTTSDMAIHLEYAVRPLLTQPVPLVHLRRFAATAIRSELAAAAPSSSPVAMMMMMAGATHTTLVHAADGGDTFFWRAAPPPPQRWRGGEVTFKDVLPAVVAVTRTYATGPAPALLHGLPPPPAPSPPEMPTGVPVSSSSAQSSRTHRAAAAAAAAVTPPYSRCATDTCGDDEEELCGEDGASGVVLDYRPTAREAARVGEERHVAVRGHRRQLNRTPMTPPLSRMTPPRPAAAASAAAGLAGAPAVGQSCPLPAPPHSIDVSPLPWTLPPPSSVCWCGGPHGSRGGYPRTRSPPAPSVAAAGTAHGSSSTSALRPTAAALCSVTAHTAAIYAVAPSPSLTGGVVVSAGARGEAFVWQVTTSRTPAAAVCELSIVERVPSPAAAAAAAAAASTRAAIRTADVHTYTACQWMSTPGLRRDSALGSAASTAATTSSVAFASTDGLVRVLDVERNTWVSCFAIGSAAEGGLTGLSLQSSSSLLATTAAGGLHVVDTRCRGGGDAAGACAGGGASVWQARLNALDGAPSCLCPLYVGDRACAAVVGTYGGAVCLYDLRYQLCAQRVLLSGSSDDGLVGSPVSSPTSSRRVSITTACVDPLSTLCSSIRPSSSRPASLAGPSLLLGATDGAVYRLLLDRDPVYWPAFTCHGGYGVRAMLTEPTHGSVFTGTEDGRIRHWSTDYPERSHTLACAPHRSPPYLVGRSSVAEQALAALAARTEAATPQLGHSGRALAALTVSEGNAAHDNSCPPPRHAPDAILVLCAVRARSTTTTAISSPASVWTSGGGGELFHLLSGARDGTLTLWDRDPAHA</sequence>
<dbReference type="GO" id="GO:0005770">
    <property type="term" value="C:late endosome"/>
    <property type="evidence" value="ECO:0007669"/>
    <property type="project" value="TreeGrafter"/>
</dbReference>
<dbReference type="GO" id="GO:0016236">
    <property type="term" value="P:macroautophagy"/>
    <property type="evidence" value="ECO:0007669"/>
    <property type="project" value="InterPro"/>
</dbReference>
<gene>
    <name evidence="11" type="ORF">NESM_000397400</name>
</gene>
<dbReference type="Gene3D" id="1.10.510.10">
    <property type="entry name" value="Transferase(Phosphotransferase) domain 1"/>
    <property type="match status" value="1"/>
</dbReference>
<dbReference type="InterPro" id="IPR045162">
    <property type="entry name" value="Vps15-like"/>
</dbReference>
<feature type="region of interest" description="Disordered" evidence="9">
    <location>
        <begin position="882"/>
        <end position="997"/>
    </location>
</feature>